<dbReference type="EMBL" id="QEFC01002794">
    <property type="protein sequence ID" value="KAE9450563.1"/>
    <property type="molecule type" value="Genomic_DNA"/>
</dbReference>
<keyword evidence="1" id="KW-0472">Membrane</keyword>
<keyword evidence="1" id="KW-0812">Transmembrane</keyword>
<gene>
    <name evidence="2" type="ORF">C3L33_17537</name>
</gene>
<sequence>MDSSQKLTAYAYVWANINDPNLYGDWHFEEEKGESLRVTHLPTRFVIRSVEPGMKYCSPFPAPPSIVLAISDLFSLVLFHVFHSIRFVSFLFGLIFSSSFFTFSISYKEWRLAHMKDFINMTTGLWKNWSYRNQNQESKLTKLSSSRVVTLPPFLDVIILRLLCF</sequence>
<evidence type="ECO:0000313" key="2">
    <source>
        <dbReference type="EMBL" id="KAE9450563.1"/>
    </source>
</evidence>
<feature type="transmembrane region" description="Helical" evidence="1">
    <location>
        <begin position="88"/>
        <end position="107"/>
    </location>
</feature>
<comment type="caution">
    <text evidence="2">The sequence shown here is derived from an EMBL/GenBank/DDBJ whole genome shotgun (WGS) entry which is preliminary data.</text>
</comment>
<keyword evidence="1" id="KW-1133">Transmembrane helix</keyword>
<dbReference type="Proteomes" id="UP000428333">
    <property type="component" value="Linkage Group LG10"/>
</dbReference>
<evidence type="ECO:0000256" key="1">
    <source>
        <dbReference type="SAM" id="Phobius"/>
    </source>
</evidence>
<name>A0A6A4KSM4_9ERIC</name>
<keyword evidence="3" id="KW-1185">Reference proteome</keyword>
<proteinExistence type="predicted"/>
<accession>A0A6A4KSM4</accession>
<dbReference type="AlphaFoldDB" id="A0A6A4KSM4"/>
<evidence type="ECO:0000313" key="3">
    <source>
        <dbReference type="Proteomes" id="UP000428333"/>
    </source>
</evidence>
<feature type="non-terminal residue" evidence="2">
    <location>
        <position position="1"/>
    </location>
</feature>
<organism evidence="2 3">
    <name type="scientific">Rhododendron williamsianum</name>
    <dbReference type="NCBI Taxonomy" id="262921"/>
    <lineage>
        <taxon>Eukaryota</taxon>
        <taxon>Viridiplantae</taxon>
        <taxon>Streptophyta</taxon>
        <taxon>Embryophyta</taxon>
        <taxon>Tracheophyta</taxon>
        <taxon>Spermatophyta</taxon>
        <taxon>Magnoliopsida</taxon>
        <taxon>eudicotyledons</taxon>
        <taxon>Gunneridae</taxon>
        <taxon>Pentapetalae</taxon>
        <taxon>asterids</taxon>
        <taxon>Ericales</taxon>
        <taxon>Ericaceae</taxon>
        <taxon>Ericoideae</taxon>
        <taxon>Rhodoreae</taxon>
        <taxon>Rhododendron</taxon>
    </lineage>
</organism>
<dbReference type="OrthoDB" id="1044435at2759"/>
<protein>
    <submittedName>
        <fullName evidence="2">Uncharacterized protein</fullName>
    </submittedName>
</protein>
<reference evidence="2 3" key="1">
    <citation type="journal article" date="2019" name="Genome Biol. Evol.">
        <title>The Rhododendron genome and chromosomal organization provide insight into shared whole-genome duplications across the heath family (Ericaceae).</title>
        <authorList>
            <person name="Soza V.L."/>
            <person name="Lindsley D."/>
            <person name="Waalkes A."/>
            <person name="Ramage E."/>
            <person name="Patwardhan R.P."/>
            <person name="Burton J.N."/>
            <person name="Adey A."/>
            <person name="Kumar A."/>
            <person name="Qiu R."/>
            <person name="Shendure J."/>
            <person name="Hall B."/>
        </authorList>
    </citation>
    <scope>NUCLEOTIDE SEQUENCE [LARGE SCALE GENOMIC DNA]</scope>
    <source>
        <strain evidence="2">RSF 1966-606</strain>
    </source>
</reference>